<proteinExistence type="predicted"/>
<gene>
    <name evidence="2" type="ORF">E6O75_ATG04698</name>
</gene>
<name>A0A4Z1P1K8_9PEZI</name>
<organism evidence="2 3">
    <name type="scientific">Venturia nashicola</name>
    <dbReference type="NCBI Taxonomy" id="86259"/>
    <lineage>
        <taxon>Eukaryota</taxon>
        <taxon>Fungi</taxon>
        <taxon>Dikarya</taxon>
        <taxon>Ascomycota</taxon>
        <taxon>Pezizomycotina</taxon>
        <taxon>Dothideomycetes</taxon>
        <taxon>Pleosporomycetidae</taxon>
        <taxon>Venturiales</taxon>
        <taxon>Venturiaceae</taxon>
        <taxon>Venturia</taxon>
    </lineage>
</organism>
<evidence type="ECO:0000313" key="3">
    <source>
        <dbReference type="Proteomes" id="UP000298493"/>
    </source>
</evidence>
<feature type="signal peptide" evidence="1">
    <location>
        <begin position="1"/>
        <end position="20"/>
    </location>
</feature>
<dbReference type="STRING" id="86259.A0A4Z1P1K8"/>
<dbReference type="AlphaFoldDB" id="A0A4Z1P1K8"/>
<dbReference type="EMBL" id="SNSC02000009">
    <property type="protein sequence ID" value="TID21303.1"/>
    <property type="molecule type" value="Genomic_DNA"/>
</dbReference>
<keyword evidence="3" id="KW-1185">Reference proteome</keyword>
<evidence type="ECO:0000256" key="1">
    <source>
        <dbReference type="SAM" id="SignalP"/>
    </source>
</evidence>
<comment type="caution">
    <text evidence="2">The sequence shown here is derived from an EMBL/GenBank/DDBJ whole genome shotgun (WGS) entry which is preliminary data.</text>
</comment>
<protein>
    <submittedName>
        <fullName evidence="2">Uncharacterized protein</fullName>
    </submittedName>
</protein>
<accession>A0A4Z1P1K8</accession>
<reference evidence="2 3" key="1">
    <citation type="submission" date="2019-04" db="EMBL/GenBank/DDBJ databases">
        <title>High contiguity whole genome sequence and gene annotation resource for two Venturia nashicola isolates.</title>
        <authorList>
            <person name="Prokchorchik M."/>
            <person name="Won K."/>
            <person name="Lee Y."/>
            <person name="Choi E.D."/>
            <person name="Segonzac C."/>
            <person name="Sohn K.H."/>
        </authorList>
    </citation>
    <scope>NUCLEOTIDE SEQUENCE [LARGE SCALE GENOMIC DNA]</scope>
    <source>
        <strain evidence="2 3">PRI2</strain>
    </source>
</reference>
<sequence length="348" mass="38100">MLLLPTSLLPLLCVVLGASAQETCKSQSLPNPIASQYPLNVTGTLNGTLAILPIPMALARSMIPAKYTILTTAYRTLLPHLPDDMYPAVIQAAFDHDLGLGDYKIADFSRASIEFPFLDLLSDNKTPFRWVPDQFLTSTNDLGINASREYGTEVYPATFEPACDAYAPVPSTKDGSTYFSASAANASLKAVFTPVHVQKEAQHPALFLKKVFNQPVFGNGKSCNAQVRMFNTSLSTGAYAPTAISANIRVIMPTIFTQAPGGEMSWSKAVGMQVDTPFIEQNQVPCERFRGYIWEDDEPVLEKERSSTMEGKAWGQSQQPDALQSRALTLETMLVNYAVSPARRQMTI</sequence>
<keyword evidence="1" id="KW-0732">Signal</keyword>
<feature type="chain" id="PRO_5021456002" evidence="1">
    <location>
        <begin position="21"/>
        <end position="348"/>
    </location>
</feature>
<dbReference type="Proteomes" id="UP000298493">
    <property type="component" value="Unassembled WGS sequence"/>
</dbReference>
<evidence type="ECO:0000313" key="2">
    <source>
        <dbReference type="EMBL" id="TID21303.1"/>
    </source>
</evidence>